<feature type="transmembrane region" description="Helical" evidence="6">
    <location>
        <begin position="12"/>
        <end position="29"/>
    </location>
</feature>
<dbReference type="AlphaFoldDB" id="A0ABD2X4N0"/>
<dbReference type="SUPFAM" id="SSF103481">
    <property type="entry name" value="Multidrug resistance efflux transporter EmrE"/>
    <property type="match status" value="1"/>
</dbReference>
<dbReference type="GO" id="GO:0016020">
    <property type="term" value="C:membrane"/>
    <property type="evidence" value="ECO:0007669"/>
    <property type="project" value="UniProtKB-SubCell"/>
</dbReference>
<dbReference type="InterPro" id="IPR037185">
    <property type="entry name" value="EmrE-like"/>
</dbReference>
<evidence type="ECO:0000313" key="7">
    <source>
        <dbReference type="EMBL" id="KAL3400337.1"/>
    </source>
</evidence>
<name>A0ABD2X4N0_9HYME</name>
<dbReference type="Gene3D" id="1.10.3730.20">
    <property type="match status" value="1"/>
</dbReference>
<comment type="caution">
    <text evidence="7">The sequence shown here is derived from an EMBL/GenBank/DDBJ whole genome shotgun (WGS) entry which is preliminary data.</text>
</comment>
<keyword evidence="4 6" id="KW-1133">Transmembrane helix</keyword>
<evidence type="ECO:0000256" key="3">
    <source>
        <dbReference type="ARBA" id="ARBA00022692"/>
    </source>
</evidence>
<dbReference type="PANTHER" id="PTHR28668:SF1">
    <property type="entry name" value="TRANSMEMBRANE PROTEIN 234"/>
    <property type="match status" value="1"/>
</dbReference>
<comment type="similarity">
    <text evidence="2">Belongs to the TMEM234 family.</text>
</comment>
<evidence type="ECO:0000256" key="2">
    <source>
        <dbReference type="ARBA" id="ARBA00005977"/>
    </source>
</evidence>
<dbReference type="Proteomes" id="UP001627154">
    <property type="component" value="Unassembled WGS sequence"/>
</dbReference>
<evidence type="ECO:0000256" key="1">
    <source>
        <dbReference type="ARBA" id="ARBA00004141"/>
    </source>
</evidence>
<feature type="transmembrane region" description="Helical" evidence="6">
    <location>
        <begin position="65"/>
        <end position="83"/>
    </location>
</feature>
<keyword evidence="3 6" id="KW-0812">Transmembrane</keyword>
<feature type="transmembrane region" description="Helical" evidence="6">
    <location>
        <begin position="90"/>
        <end position="111"/>
    </location>
</feature>
<evidence type="ECO:0000256" key="6">
    <source>
        <dbReference type="SAM" id="Phobius"/>
    </source>
</evidence>
<gene>
    <name evidence="7" type="ORF">TKK_006208</name>
</gene>
<evidence type="ECO:0000256" key="4">
    <source>
        <dbReference type="ARBA" id="ARBA00022989"/>
    </source>
</evidence>
<comment type="subcellular location">
    <subcellularLocation>
        <location evidence="1">Membrane</location>
        <topology evidence="1">Multi-pass membrane protein</topology>
    </subcellularLocation>
</comment>
<accession>A0ABD2X4N0</accession>
<reference evidence="7 8" key="1">
    <citation type="journal article" date="2024" name="bioRxiv">
        <title>A reference genome for Trichogramma kaykai: A tiny desert-dwelling parasitoid wasp with competing sex-ratio distorters.</title>
        <authorList>
            <person name="Culotta J."/>
            <person name="Lindsey A.R."/>
        </authorList>
    </citation>
    <scope>NUCLEOTIDE SEQUENCE [LARGE SCALE GENOMIC DNA]</scope>
    <source>
        <strain evidence="7 8">KSX58</strain>
    </source>
</reference>
<dbReference type="PANTHER" id="PTHR28668">
    <property type="entry name" value="TRANSMEMBRANE PROTEIN 234"/>
    <property type="match status" value="1"/>
</dbReference>
<dbReference type="Pfam" id="PF10639">
    <property type="entry name" value="TMEM234"/>
    <property type="match status" value="1"/>
</dbReference>
<sequence length="141" mass="15764">MKPSWRFYFNRITESIIGLVTVALFWGVTNPFMKKGAKGIDFIKSSSPVDQFFKDVYFLVTTVKYMVPFVVNQIGSLLYVFLLQQTDLSLTVVVVNSLTFLFTAVTGSLLGEAKVHRNTYLGAALILTGTTLCCMDKLKIT</sequence>
<organism evidence="7 8">
    <name type="scientific">Trichogramma kaykai</name>
    <dbReference type="NCBI Taxonomy" id="54128"/>
    <lineage>
        <taxon>Eukaryota</taxon>
        <taxon>Metazoa</taxon>
        <taxon>Ecdysozoa</taxon>
        <taxon>Arthropoda</taxon>
        <taxon>Hexapoda</taxon>
        <taxon>Insecta</taxon>
        <taxon>Pterygota</taxon>
        <taxon>Neoptera</taxon>
        <taxon>Endopterygota</taxon>
        <taxon>Hymenoptera</taxon>
        <taxon>Apocrita</taxon>
        <taxon>Proctotrupomorpha</taxon>
        <taxon>Chalcidoidea</taxon>
        <taxon>Trichogrammatidae</taxon>
        <taxon>Trichogramma</taxon>
    </lineage>
</organism>
<evidence type="ECO:0000313" key="8">
    <source>
        <dbReference type="Proteomes" id="UP001627154"/>
    </source>
</evidence>
<dbReference type="EMBL" id="JBJJXI010000051">
    <property type="protein sequence ID" value="KAL3400337.1"/>
    <property type="molecule type" value="Genomic_DNA"/>
</dbReference>
<evidence type="ECO:0008006" key="9">
    <source>
        <dbReference type="Google" id="ProtNLM"/>
    </source>
</evidence>
<keyword evidence="8" id="KW-1185">Reference proteome</keyword>
<proteinExistence type="inferred from homology"/>
<keyword evidence="5 6" id="KW-0472">Membrane</keyword>
<evidence type="ECO:0000256" key="5">
    <source>
        <dbReference type="ARBA" id="ARBA00023136"/>
    </source>
</evidence>
<dbReference type="InterPro" id="IPR018908">
    <property type="entry name" value="TMEM234"/>
</dbReference>
<protein>
    <recommendedName>
        <fullName evidence="9">Transmembrane protein 234</fullName>
    </recommendedName>
</protein>